<dbReference type="AlphaFoldDB" id="A0A7S1VK33"/>
<dbReference type="EMBL" id="HBGK01041055">
    <property type="protein sequence ID" value="CAD9300470.1"/>
    <property type="molecule type" value="Transcribed_RNA"/>
</dbReference>
<evidence type="ECO:0000256" key="1">
    <source>
        <dbReference type="SAM" id="SignalP"/>
    </source>
</evidence>
<sequence>MKFASFFSLLALSTPTWARMGGCPNGSEKVVINFDRLPDGTPTAAGEMVYDQWKEYGVIFSGRRKSHEGERFVNKEALRLFDSSHPTGGDFNLGSPNEKCHPCKHSSGPCPGVGESGKPSNCANQNKVLIIDQKGMDHKDPDAAEWGGEIIATFTVAPRKILGFSVMDVVAHTDSYWEILTPSGHQKETGPLPETGENGFAVANLNFQHGNIGSIRFEVDQEFALTHLRFCMPIEH</sequence>
<gene>
    <name evidence="2" type="ORF">GOCE00092_LOCUS21432</name>
</gene>
<protein>
    <submittedName>
        <fullName evidence="2">Uncharacterized protein</fullName>
    </submittedName>
</protein>
<proteinExistence type="predicted"/>
<feature type="signal peptide" evidence="1">
    <location>
        <begin position="1"/>
        <end position="18"/>
    </location>
</feature>
<feature type="chain" id="PRO_5030976405" evidence="1">
    <location>
        <begin position="19"/>
        <end position="236"/>
    </location>
</feature>
<reference evidence="2" key="1">
    <citation type="submission" date="2021-01" db="EMBL/GenBank/DDBJ databases">
        <authorList>
            <person name="Corre E."/>
            <person name="Pelletier E."/>
            <person name="Niang G."/>
            <person name="Scheremetjew M."/>
            <person name="Finn R."/>
            <person name="Kale V."/>
            <person name="Holt S."/>
            <person name="Cochrane G."/>
            <person name="Meng A."/>
            <person name="Brown T."/>
            <person name="Cohen L."/>
        </authorList>
    </citation>
    <scope>NUCLEOTIDE SEQUENCE</scope>
    <source>
        <strain evidence="2">CCMP 410</strain>
    </source>
</reference>
<keyword evidence="1" id="KW-0732">Signal</keyword>
<name>A0A7S1VK33_9STRA</name>
<accession>A0A7S1VK33</accession>
<evidence type="ECO:0000313" key="2">
    <source>
        <dbReference type="EMBL" id="CAD9300470.1"/>
    </source>
</evidence>
<organism evidence="2">
    <name type="scientific">Grammatophora oceanica</name>
    <dbReference type="NCBI Taxonomy" id="210454"/>
    <lineage>
        <taxon>Eukaryota</taxon>
        <taxon>Sar</taxon>
        <taxon>Stramenopiles</taxon>
        <taxon>Ochrophyta</taxon>
        <taxon>Bacillariophyta</taxon>
        <taxon>Fragilariophyceae</taxon>
        <taxon>Fragilariophycidae</taxon>
        <taxon>Rhabdonematales</taxon>
        <taxon>Grammatophoraceae</taxon>
        <taxon>Grammatophora</taxon>
    </lineage>
</organism>